<reference evidence="1 2" key="1">
    <citation type="submission" date="2016-11" db="EMBL/GenBank/DDBJ databases">
        <title>Study of marine rhodopsin-containing bacteria.</title>
        <authorList>
            <person name="Yoshizawa S."/>
            <person name="Kumagai Y."/>
            <person name="Kogure K."/>
        </authorList>
    </citation>
    <scope>NUCLEOTIDE SEQUENCE [LARGE SCALE GENOMIC DNA]</scope>
    <source>
        <strain evidence="1 2">SG-29</strain>
    </source>
</reference>
<comment type="caution">
    <text evidence="1">The sequence shown here is derived from an EMBL/GenBank/DDBJ whole genome shotgun (WGS) entry which is preliminary data.</text>
</comment>
<evidence type="ECO:0000313" key="2">
    <source>
        <dbReference type="Proteomes" id="UP000216446"/>
    </source>
</evidence>
<proteinExistence type="predicted"/>
<organism evidence="1 2">
    <name type="scientific">Rubricoccus marinus</name>
    <dbReference type="NCBI Taxonomy" id="716817"/>
    <lineage>
        <taxon>Bacteria</taxon>
        <taxon>Pseudomonadati</taxon>
        <taxon>Rhodothermota</taxon>
        <taxon>Rhodothermia</taxon>
        <taxon>Rhodothermales</taxon>
        <taxon>Rubricoccaceae</taxon>
        <taxon>Rubricoccus</taxon>
    </lineage>
</organism>
<dbReference type="OrthoDB" id="9806724at2"/>
<evidence type="ECO:0000313" key="1">
    <source>
        <dbReference type="EMBL" id="OZC01719.1"/>
    </source>
</evidence>
<keyword evidence="2" id="KW-1185">Reference proteome</keyword>
<protein>
    <recommendedName>
        <fullName evidence="3">Nucleotide modification associated domain-containing protein</fullName>
    </recommendedName>
</protein>
<dbReference type="InParanoid" id="A0A259TVC6"/>
<dbReference type="RefSeq" id="WP_094545338.1">
    <property type="nucleotide sequence ID" value="NZ_MQWB01000001.1"/>
</dbReference>
<dbReference type="EMBL" id="MQWB01000001">
    <property type="protein sequence ID" value="OZC01719.1"/>
    <property type="molecule type" value="Genomic_DNA"/>
</dbReference>
<dbReference type="Proteomes" id="UP000216446">
    <property type="component" value="Unassembled WGS sequence"/>
</dbReference>
<evidence type="ECO:0008006" key="3">
    <source>
        <dbReference type="Google" id="ProtNLM"/>
    </source>
</evidence>
<dbReference type="AlphaFoldDB" id="A0A259TVC6"/>
<gene>
    <name evidence="1" type="ORF">BSZ36_01200</name>
</gene>
<accession>A0A259TVC6</accession>
<name>A0A259TVC6_9BACT</name>
<sequence>MTTPDTPPEASGDDDARPPRFFLCSTWPLCKTRGGREAVLKYALPPFVNGMSRREPDLEHRRPAITASSRGRNFAPRLRPGDTVLYTTTKGRWGEVRTPHWRLLGALTVEATFASHEAAAADYRARGLRLPSNLVVDGNAPLPVPLTLHHGRLHTDEWDAVCRERAQASGAVAVCAAHAVELFAPPVLTPEALMAIFGTVPNTRTPPEITEAQADRLWDLAQDPPEAGAGLWRRAA</sequence>